<name>A0A9E2NTY6_9LACO</name>
<reference evidence="2" key="2">
    <citation type="submission" date="2021-04" db="EMBL/GenBank/DDBJ databases">
        <authorList>
            <person name="Gilroy R."/>
        </authorList>
    </citation>
    <scope>NUCLEOTIDE SEQUENCE</scope>
    <source>
        <strain evidence="2">F6-686</strain>
    </source>
</reference>
<reference evidence="2" key="1">
    <citation type="journal article" date="2021" name="PeerJ">
        <title>Extensive microbial diversity within the chicken gut microbiome revealed by metagenomics and culture.</title>
        <authorList>
            <person name="Gilroy R."/>
            <person name="Ravi A."/>
            <person name="Getino M."/>
            <person name="Pursley I."/>
            <person name="Horton D.L."/>
            <person name="Alikhan N.F."/>
            <person name="Baker D."/>
            <person name="Gharbi K."/>
            <person name="Hall N."/>
            <person name="Watson M."/>
            <person name="Adriaenssens E.M."/>
            <person name="Foster-Nyarko E."/>
            <person name="Jarju S."/>
            <person name="Secka A."/>
            <person name="Antonio M."/>
            <person name="Oren A."/>
            <person name="Chaudhuri R.R."/>
            <person name="La Ragione R."/>
            <person name="Hildebrand F."/>
            <person name="Pallen M.J."/>
        </authorList>
    </citation>
    <scope>NUCLEOTIDE SEQUENCE</scope>
    <source>
        <strain evidence="2">F6-686</strain>
    </source>
</reference>
<proteinExistence type="predicted"/>
<dbReference type="Pfam" id="PF00535">
    <property type="entry name" value="Glycos_transf_2"/>
    <property type="match status" value="1"/>
</dbReference>
<evidence type="ECO:0000259" key="1">
    <source>
        <dbReference type="Pfam" id="PF00535"/>
    </source>
</evidence>
<dbReference type="InterPro" id="IPR001173">
    <property type="entry name" value="Glyco_trans_2-like"/>
</dbReference>
<evidence type="ECO:0000313" key="3">
    <source>
        <dbReference type="Proteomes" id="UP000823844"/>
    </source>
</evidence>
<sequence>MASYNGAPDIALQIESILKNLKENDELVISDDGSTDNTVEIIKRYAKDDSRIRLVQGPGNGVKANFTNAMKNCRGKYIFLSDQDDIWFDDKVKKIVPLLKKHDLVVHDCVVTASSISQVIKPSFFKYRNSGSGLMKNIYKNTYIGCCMAFSRRLMVKIIPIPSEIEMHDQWIGVLNDYLYKNTYFLDEPLIYYRRHGNNVSSFEHYPLIKMIKNRIVFINQFEKRKKLIND</sequence>
<organism evidence="2 3">
    <name type="scientific">Candidatus Lactobacillus pullistercoris</name>
    <dbReference type="NCBI Taxonomy" id="2838636"/>
    <lineage>
        <taxon>Bacteria</taxon>
        <taxon>Bacillati</taxon>
        <taxon>Bacillota</taxon>
        <taxon>Bacilli</taxon>
        <taxon>Lactobacillales</taxon>
        <taxon>Lactobacillaceae</taxon>
        <taxon>Lactobacillus</taxon>
    </lineage>
</organism>
<dbReference type="Gene3D" id="3.90.550.10">
    <property type="entry name" value="Spore Coat Polysaccharide Biosynthesis Protein SpsA, Chain A"/>
    <property type="match status" value="1"/>
</dbReference>
<dbReference type="SUPFAM" id="SSF53448">
    <property type="entry name" value="Nucleotide-diphospho-sugar transferases"/>
    <property type="match status" value="1"/>
</dbReference>
<dbReference type="EMBL" id="JAHLFT010000084">
    <property type="protein sequence ID" value="MBU3828752.1"/>
    <property type="molecule type" value="Genomic_DNA"/>
</dbReference>
<dbReference type="PANTHER" id="PTHR22916">
    <property type="entry name" value="GLYCOSYLTRANSFERASE"/>
    <property type="match status" value="1"/>
</dbReference>
<keyword evidence="2" id="KW-0328">Glycosyltransferase</keyword>
<dbReference type="AlphaFoldDB" id="A0A9E2NTY6"/>
<protein>
    <submittedName>
        <fullName evidence="2">Glycosyltransferase</fullName>
        <ecNumber evidence="2">2.4.-.-</ecNumber>
    </submittedName>
</protein>
<gene>
    <name evidence="2" type="ORF">H9806_06465</name>
</gene>
<feature type="domain" description="Glycosyltransferase 2-like" evidence="1">
    <location>
        <begin position="1"/>
        <end position="155"/>
    </location>
</feature>
<dbReference type="GO" id="GO:0016758">
    <property type="term" value="F:hexosyltransferase activity"/>
    <property type="evidence" value="ECO:0007669"/>
    <property type="project" value="UniProtKB-ARBA"/>
</dbReference>
<accession>A0A9E2NTY6</accession>
<dbReference type="InterPro" id="IPR029044">
    <property type="entry name" value="Nucleotide-diphossugar_trans"/>
</dbReference>
<dbReference type="EC" id="2.4.-.-" evidence="2"/>
<keyword evidence="2" id="KW-0808">Transferase</keyword>
<dbReference type="Proteomes" id="UP000823844">
    <property type="component" value="Unassembled WGS sequence"/>
</dbReference>
<dbReference type="PANTHER" id="PTHR22916:SF3">
    <property type="entry name" value="UDP-GLCNAC:BETAGAL BETA-1,3-N-ACETYLGLUCOSAMINYLTRANSFERASE-LIKE PROTEIN 1"/>
    <property type="match status" value="1"/>
</dbReference>
<comment type="caution">
    <text evidence="2">The sequence shown here is derived from an EMBL/GenBank/DDBJ whole genome shotgun (WGS) entry which is preliminary data.</text>
</comment>
<evidence type="ECO:0000313" key="2">
    <source>
        <dbReference type="EMBL" id="MBU3828752.1"/>
    </source>
</evidence>